<protein>
    <submittedName>
        <fullName evidence="2">DUF4145 domain-containing protein</fullName>
    </submittedName>
</protein>
<dbReference type="RefSeq" id="WP_290232245.1">
    <property type="nucleotide sequence ID" value="NZ_JAUFPZ010000002.1"/>
</dbReference>
<proteinExistence type="predicted"/>
<reference evidence="3" key="1">
    <citation type="journal article" date="2019" name="Int. J. Syst. Evol. Microbiol.">
        <title>The Global Catalogue of Microorganisms (GCM) 10K type strain sequencing project: providing services to taxonomists for standard genome sequencing and annotation.</title>
        <authorList>
            <consortium name="The Broad Institute Genomics Platform"/>
            <consortium name="The Broad Institute Genome Sequencing Center for Infectious Disease"/>
            <person name="Wu L."/>
            <person name="Ma J."/>
        </authorList>
    </citation>
    <scope>NUCLEOTIDE SEQUENCE [LARGE SCALE GENOMIC DNA]</scope>
    <source>
        <strain evidence="3">CECT 9128</strain>
    </source>
</reference>
<evidence type="ECO:0000313" key="3">
    <source>
        <dbReference type="Proteomes" id="UP001595793"/>
    </source>
</evidence>
<organism evidence="2 3">
    <name type="scientific">Zunongwangia endophytica</name>
    <dbReference type="NCBI Taxonomy" id="1808945"/>
    <lineage>
        <taxon>Bacteria</taxon>
        <taxon>Pseudomonadati</taxon>
        <taxon>Bacteroidota</taxon>
        <taxon>Flavobacteriia</taxon>
        <taxon>Flavobacteriales</taxon>
        <taxon>Flavobacteriaceae</taxon>
        <taxon>Zunongwangia</taxon>
    </lineage>
</organism>
<dbReference type="InterPro" id="IPR025285">
    <property type="entry name" value="DUF4145"/>
</dbReference>
<comment type="caution">
    <text evidence="2">The sequence shown here is derived from an EMBL/GenBank/DDBJ whole genome shotgun (WGS) entry which is preliminary data.</text>
</comment>
<feature type="domain" description="DUF4145" evidence="1">
    <location>
        <begin position="71"/>
        <end position="164"/>
    </location>
</feature>
<name>A0ABV8HEE6_9FLAO</name>
<dbReference type="Proteomes" id="UP001595793">
    <property type="component" value="Unassembled WGS sequence"/>
</dbReference>
<accession>A0ABV8HEE6</accession>
<evidence type="ECO:0000313" key="2">
    <source>
        <dbReference type="EMBL" id="MFC4029274.1"/>
    </source>
</evidence>
<gene>
    <name evidence="2" type="ORF">ACFOS1_17780</name>
</gene>
<dbReference type="Pfam" id="PF13643">
    <property type="entry name" value="DUF4145"/>
    <property type="match status" value="1"/>
</dbReference>
<sequence length="202" mass="22986">MRADKEEGYSVEIKYSTCPNCKKVVAYLVEGEESGNGVNEEEEFTQTLIYPNNSKVENSEDIPKLFVEDYEEALKVLSASPKASAALSRRLLQNILREKYNINERSLAQEIQKFITLDGIPTHLTDAVDAIRNVGNFAAHPTKDKNTGEIVTVENGEAEWLIEVIEALFDFTFIQPIKLERRRKELNIKLEKVGKPELKKKK</sequence>
<evidence type="ECO:0000259" key="1">
    <source>
        <dbReference type="Pfam" id="PF13643"/>
    </source>
</evidence>
<keyword evidence="3" id="KW-1185">Reference proteome</keyword>
<dbReference type="EMBL" id="JBHSAS010000024">
    <property type="protein sequence ID" value="MFC4029274.1"/>
    <property type="molecule type" value="Genomic_DNA"/>
</dbReference>